<organism evidence="1 2">
    <name type="scientific">Microctonus aethiopoides</name>
    <dbReference type="NCBI Taxonomy" id="144406"/>
    <lineage>
        <taxon>Eukaryota</taxon>
        <taxon>Metazoa</taxon>
        <taxon>Ecdysozoa</taxon>
        <taxon>Arthropoda</taxon>
        <taxon>Hexapoda</taxon>
        <taxon>Insecta</taxon>
        <taxon>Pterygota</taxon>
        <taxon>Neoptera</taxon>
        <taxon>Endopterygota</taxon>
        <taxon>Hymenoptera</taxon>
        <taxon>Apocrita</taxon>
        <taxon>Ichneumonoidea</taxon>
        <taxon>Braconidae</taxon>
        <taxon>Euphorinae</taxon>
        <taxon>Microctonus</taxon>
    </lineage>
</organism>
<sequence length="115" mass="12754">MFNGPTTDSSTLDQNYNIVRTDDVLLVQFNSIFKLNKQKFIAVIVVCDSGGGDGDNNIDKSVNKNNFICFGPSRATRTIPRSHCDGYNRRFGVPSSETCSEDRKTLFIAVAHDSE</sequence>
<evidence type="ECO:0000313" key="2">
    <source>
        <dbReference type="Proteomes" id="UP001168990"/>
    </source>
</evidence>
<dbReference type="AlphaFoldDB" id="A0AA39C9Y4"/>
<reference evidence="1" key="1">
    <citation type="journal article" date="2023" name="bioRxiv">
        <title>Scaffold-level genome assemblies of two parasitoid biocontrol wasps reveal the parthenogenesis mechanism and an associated novel virus.</title>
        <authorList>
            <person name="Inwood S."/>
            <person name="Skelly J."/>
            <person name="Guhlin J."/>
            <person name="Harrop T."/>
            <person name="Goldson S."/>
            <person name="Dearden P."/>
        </authorList>
    </citation>
    <scope>NUCLEOTIDE SEQUENCE</scope>
    <source>
        <strain evidence="1">Irish</strain>
        <tissue evidence="1">Whole body</tissue>
    </source>
</reference>
<protein>
    <submittedName>
        <fullName evidence="1">Uncharacterized protein</fullName>
    </submittedName>
</protein>
<evidence type="ECO:0000313" key="1">
    <source>
        <dbReference type="EMBL" id="KAK0160657.1"/>
    </source>
</evidence>
<gene>
    <name evidence="1" type="ORF">PV328_008043</name>
</gene>
<reference evidence="1" key="2">
    <citation type="submission" date="2023-03" db="EMBL/GenBank/DDBJ databases">
        <authorList>
            <person name="Inwood S.N."/>
            <person name="Skelly J.G."/>
            <person name="Guhlin J."/>
            <person name="Harrop T.W.R."/>
            <person name="Goldson S.G."/>
            <person name="Dearden P.K."/>
        </authorList>
    </citation>
    <scope>NUCLEOTIDE SEQUENCE</scope>
    <source>
        <strain evidence="1">Irish</strain>
        <tissue evidence="1">Whole body</tissue>
    </source>
</reference>
<proteinExistence type="predicted"/>
<dbReference type="EMBL" id="JAQQBS010001423">
    <property type="protein sequence ID" value="KAK0160657.1"/>
    <property type="molecule type" value="Genomic_DNA"/>
</dbReference>
<accession>A0AA39C9Y4</accession>
<name>A0AA39C9Y4_9HYME</name>
<dbReference type="Proteomes" id="UP001168990">
    <property type="component" value="Unassembled WGS sequence"/>
</dbReference>
<comment type="caution">
    <text evidence="1">The sequence shown here is derived from an EMBL/GenBank/DDBJ whole genome shotgun (WGS) entry which is preliminary data.</text>
</comment>
<keyword evidence="2" id="KW-1185">Reference proteome</keyword>